<feature type="signal peptide" evidence="1">
    <location>
        <begin position="1"/>
        <end position="24"/>
    </location>
</feature>
<gene>
    <name evidence="2" type="ORF">M5G21_25345</name>
</gene>
<keyword evidence="3" id="KW-1185">Reference proteome</keyword>
<comment type="caution">
    <text evidence="2">The sequence shown here is derived from an EMBL/GenBank/DDBJ whole genome shotgun (WGS) entry which is preliminary data.</text>
</comment>
<feature type="chain" id="PRO_5045525859" evidence="1">
    <location>
        <begin position="25"/>
        <end position="131"/>
    </location>
</feature>
<accession>A0ABT5NIV2</accession>
<proteinExistence type="predicted"/>
<evidence type="ECO:0000256" key="1">
    <source>
        <dbReference type="SAM" id="SignalP"/>
    </source>
</evidence>
<sequence length="131" mass="14321">MHSNRKKMYSLGMFLLLAAAQASAQDLPNLSLLTRYGVTEDQLPAAPTDLALSTEPTKSRFEVQPERPLIRLEKNGNLVSETTGNISIDNAAAQSQVQCARAYAELERRGSQRSLPCGDGVKVSTTLWSQE</sequence>
<organism evidence="2 3">
    <name type="scientific">Pseudomonas shahriarae</name>
    <dbReference type="NCBI Taxonomy" id="2745512"/>
    <lineage>
        <taxon>Bacteria</taxon>
        <taxon>Pseudomonadati</taxon>
        <taxon>Pseudomonadota</taxon>
        <taxon>Gammaproteobacteria</taxon>
        <taxon>Pseudomonadales</taxon>
        <taxon>Pseudomonadaceae</taxon>
        <taxon>Pseudomonas</taxon>
    </lineage>
</organism>
<evidence type="ECO:0000313" key="2">
    <source>
        <dbReference type="EMBL" id="MDD0988286.1"/>
    </source>
</evidence>
<name>A0ABT5NIV2_9PSED</name>
<keyword evidence="1" id="KW-0732">Signal</keyword>
<evidence type="ECO:0000313" key="3">
    <source>
        <dbReference type="Proteomes" id="UP001148189"/>
    </source>
</evidence>
<dbReference type="RefSeq" id="WP_057438507.1">
    <property type="nucleotide sequence ID" value="NZ_JAMDHD010000047.1"/>
</dbReference>
<reference evidence="2" key="1">
    <citation type="submission" date="2022-05" db="EMBL/GenBank/DDBJ databases">
        <title>Novel Pseudomonas spp. Isolated from a Rainbow Trout Aquaculture Facility.</title>
        <authorList>
            <person name="Testerman T."/>
            <person name="Graf J."/>
        </authorList>
    </citation>
    <scope>NUCLEOTIDE SEQUENCE</scope>
    <source>
        <strain evidence="2">ID1050</strain>
    </source>
</reference>
<dbReference type="EMBL" id="JAMDHD010000047">
    <property type="protein sequence ID" value="MDD0988286.1"/>
    <property type="molecule type" value="Genomic_DNA"/>
</dbReference>
<protein>
    <submittedName>
        <fullName evidence="2">Uncharacterized protein</fullName>
    </submittedName>
</protein>
<dbReference type="Proteomes" id="UP001148189">
    <property type="component" value="Unassembled WGS sequence"/>
</dbReference>